<reference evidence="1" key="1">
    <citation type="submission" date="2023-10" db="EMBL/GenBank/DDBJ databases">
        <authorList>
            <person name="Domelevo Entfellner J.-B."/>
        </authorList>
    </citation>
    <scope>NUCLEOTIDE SEQUENCE</scope>
</reference>
<dbReference type="Gramene" id="rna-AYBTSS11_LOCUS30513">
    <property type="protein sequence ID" value="CAJ1978321.1"/>
    <property type="gene ID" value="gene-AYBTSS11_LOCUS30513"/>
</dbReference>
<organism evidence="1 2">
    <name type="scientific">Sphenostylis stenocarpa</name>
    <dbReference type="NCBI Taxonomy" id="92480"/>
    <lineage>
        <taxon>Eukaryota</taxon>
        <taxon>Viridiplantae</taxon>
        <taxon>Streptophyta</taxon>
        <taxon>Embryophyta</taxon>
        <taxon>Tracheophyta</taxon>
        <taxon>Spermatophyta</taxon>
        <taxon>Magnoliopsida</taxon>
        <taxon>eudicotyledons</taxon>
        <taxon>Gunneridae</taxon>
        <taxon>Pentapetalae</taxon>
        <taxon>rosids</taxon>
        <taxon>fabids</taxon>
        <taxon>Fabales</taxon>
        <taxon>Fabaceae</taxon>
        <taxon>Papilionoideae</taxon>
        <taxon>50 kb inversion clade</taxon>
        <taxon>NPAAA clade</taxon>
        <taxon>indigoferoid/millettioid clade</taxon>
        <taxon>Phaseoleae</taxon>
        <taxon>Sphenostylis</taxon>
    </lineage>
</organism>
<gene>
    <name evidence="1" type="ORF">AYBTSS11_LOCUS30513</name>
</gene>
<evidence type="ECO:0000313" key="1">
    <source>
        <dbReference type="EMBL" id="CAJ1978321.1"/>
    </source>
</evidence>
<proteinExistence type="predicted"/>
<dbReference type="EMBL" id="OY731408">
    <property type="protein sequence ID" value="CAJ1978321.1"/>
    <property type="molecule type" value="Genomic_DNA"/>
</dbReference>
<dbReference type="Proteomes" id="UP001189624">
    <property type="component" value="Chromosome 11"/>
</dbReference>
<keyword evidence="2" id="KW-1185">Reference proteome</keyword>
<evidence type="ECO:0000313" key="2">
    <source>
        <dbReference type="Proteomes" id="UP001189624"/>
    </source>
</evidence>
<sequence length="53" mass="5776">MADSFVTHKETFSGFSVCMGDDSALADELLLSSMSASDDPCMKENMIHCLLKD</sequence>
<name>A0AA86W5I4_9FABA</name>
<accession>A0AA86W5I4</accession>
<dbReference type="AlphaFoldDB" id="A0AA86W5I4"/>
<protein>
    <submittedName>
        <fullName evidence="1">Uncharacterized protein</fullName>
    </submittedName>
</protein>